<dbReference type="GO" id="GO:0019432">
    <property type="term" value="P:triglyceride biosynthetic process"/>
    <property type="evidence" value="ECO:0007669"/>
    <property type="project" value="TreeGrafter"/>
</dbReference>
<evidence type="ECO:0000256" key="2">
    <source>
        <dbReference type="ARBA" id="ARBA00005420"/>
    </source>
</evidence>
<feature type="transmembrane region" description="Helical" evidence="11">
    <location>
        <begin position="20"/>
        <end position="38"/>
    </location>
</feature>
<dbReference type="AlphaFoldDB" id="A0A3B0J260"/>
<reference evidence="13" key="1">
    <citation type="submission" date="2018-01" db="EMBL/GenBank/DDBJ databases">
        <authorList>
            <person name="Alioto T."/>
            <person name="Alioto T."/>
        </authorList>
    </citation>
    <scope>NUCLEOTIDE SEQUENCE [LARGE SCALE GENOMIC DNA]</scope>
</reference>
<dbReference type="Proteomes" id="UP000268350">
    <property type="component" value="Unassembled WGS sequence"/>
</dbReference>
<keyword evidence="5 11" id="KW-0812">Transmembrane</keyword>
<sequence length="352" mass="39666">MKIEWAPLKVSPARRLQTFVTALFTMAFLVLLFCSYLFVAASLFYGGLVLRSLILIYLVYMYVDHKRTHSIIDSNGWMLNRTNTLHRSYRNYFPVELVKTVELPPNRNYILASFPHGILGTGIGINMGVEISKWLELFPKIRPKVGTLDQHFQVPFMREALRSWGLVSVSKGALIHMLTKSNDPKHADNRDGFTSNAVAILVGGAQEAMDSHPGQYTLTLKSRKGFVKMAIRTGSSIVPSFSFGEVDIFDQVPNPPNSLVRRVQSVVKKLTGVAPLIPVGRGFFNYTFGFLPQRRRIVQVVGSPIDVVQSAEPDAAYVDKIHGQVMEALQKMFDQYKEQYIPQSKNTKLIIQ</sequence>
<evidence type="ECO:0000256" key="4">
    <source>
        <dbReference type="ARBA" id="ARBA00022679"/>
    </source>
</evidence>
<evidence type="ECO:0000256" key="8">
    <source>
        <dbReference type="ARBA" id="ARBA00023098"/>
    </source>
</evidence>
<keyword evidence="13" id="KW-1185">Reference proteome</keyword>
<evidence type="ECO:0000256" key="1">
    <source>
        <dbReference type="ARBA" id="ARBA00004477"/>
    </source>
</evidence>
<evidence type="ECO:0000256" key="3">
    <source>
        <dbReference type="ARBA" id="ARBA00022516"/>
    </source>
</evidence>
<evidence type="ECO:0000256" key="9">
    <source>
        <dbReference type="ARBA" id="ARBA00023136"/>
    </source>
</evidence>
<evidence type="ECO:0000256" key="6">
    <source>
        <dbReference type="ARBA" id="ARBA00022824"/>
    </source>
</evidence>
<dbReference type="STRING" id="7266.A0A3B0J260"/>
<keyword evidence="4 11" id="KW-0808">Transferase</keyword>
<comment type="similarity">
    <text evidence="2 11">Belongs to the diacylglycerol acyltransferase family.</text>
</comment>
<gene>
    <name evidence="12" type="ORF">DGUA_6G003264</name>
</gene>
<comment type="subcellular location">
    <subcellularLocation>
        <location evidence="1 11">Endoplasmic reticulum membrane</location>
        <topology evidence="1 11">Multi-pass membrane protein</topology>
    </subcellularLocation>
</comment>
<keyword evidence="7 11" id="KW-1133">Transmembrane helix</keyword>
<dbReference type="Pfam" id="PF03982">
    <property type="entry name" value="DAGAT"/>
    <property type="match status" value="1"/>
</dbReference>
<evidence type="ECO:0000313" key="13">
    <source>
        <dbReference type="Proteomes" id="UP000268350"/>
    </source>
</evidence>
<evidence type="ECO:0000256" key="11">
    <source>
        <dbReference type="RuleBase" id="RU367023"/>
    </source>
</evidence>
<feature type="transmembrane region" description="Helical" evidence="11">
    <location>
        <begin position="44"/>
        <end position="63"/>
    </location>
</feature>
<name>A0A3B0J260_DROGU</name>
<dbReference type="EC" id="2.3.1.-" evidence="11"/>
<dbReference type="InterPro" id="IPR007130">
    <property type="entry name" value="DAGAT"/>
</dbReference>
<dbReference type="PANTHER" id="PTHR12317:SF79">
    <property type="entry name" value="ACYLTRANSFERASE"/>
    <property type="match status" value="1"/>
</dbReference>
<keyword evidence="6 11" id="KW-0256">Endoplasmic reticulum</keyword>
<keyword evidence="8" id="KW-0443">Lipid metabolism</keyword>
<keyword evidence="10 12" id="KW-0012">Acyltransferase</keyword>
<protein>
    <recommendedName>
        <fullName evidence="11">Acyltransferase</fullName>
        <ecNumber evidence="11">2.3.1.-</ecNumber>
    </recommendedName>
</protein>
<dbReference type="CDD" id="cd07987">
    <property type="entry name" value="LPLAT_MGAT-like"/>
    <property type="match status" value="1"/>
</dbReference>
<dbReference type="OMA" id="VRKWRVW"/>
<evidence type="ECO:0000256" key="5">
    <source>
        <dbReference type="ARBA" id="ARBA00022692"/>
    </source>
</evidence>
<keyword evidence="9 11" id="KW-0472">Membrane</keyword>
<dbReference type="EMBL" id="OUUW01000001">
    <property type="protein sequence ID" value="SPP75454.1"/>
    <property type="molecule type" value="Genomic_DNA"/>
</dbReference>
<evidence type="ECO:0000256" key="10">
    <source>
        <dbReference type="ARBA" id="ARBA00023315"/>
    </source>
</evidence>
<accession>A0A3B0J260</accession>
<dbReference type="GO" id="GO:0005789">
    <property type="term" value="C:endoplasmic reticulum membrane"/>
    <property type="evidence" value="ECO:0007669"/>
    <property type="project" value="UniProtKB-SubCell"/>
</dbReference>
<dbReference type="PANTHER" id="PTHR12317">
    <property type="entry name" value="DIACYLGLYCEROL O-ACYLTRANSFERASE"/>
    <property type="match status" value="1"/>
</dbReference>
<dbReference type="OrthoDB" id="264532at2759"/>
<organism evidence="12 13">
    <name type="scientific">Drosophila guanche</name>
    <name type="common">Fruit fly</name>
    <dbReference type="NCBI Taxonomy" id="7266"/>
    <lineage>
        <taxon>Eukaryota</taxon>
        <taxon>Metazoa</taxon>
        <taxon>Ecdysozoa</taxon>
        <taxon>Arthropoda</taxon>
        <taxon>Hexapoda</taxon>
        <taxon>Insecta</taxon>
        <taxon>Pterygota</taxon>
        <taxon>Neoptera</taxon>
        <taxon>Endopterygota</taxon>
        <taxon>Diptera</taxon>
        <taxon>Brachycera</taxon>
        <taxon>Muscomorpha</taxon>
        <taxon>Ephydroidea</taxon>
        <taxon>Drosophilidae</taxon>
        <taxon>Drosophila</taxon>
        <taxon>Sophophora</taxon>
    </lineage>
</organism>
<keyword evidence="3" id="KW-0444">Lipid biosynthesis</keyword>
<evidence type="ECO:0000256" key="7">
    <source>
        <dbReference type="ARBA" id="ARBA00022989"/>
    </source>
</evidence>
<evidence type="ECO:0000313" key="12">
    <source>
        <dbReference type="EMBL" id="SPP75454.1"/>
    </source>
</evidence>
<proteinExistence type="inferred from homology"/>
<dbReference type="GO" id="GO:0004144">
    <property type="term" value="F:diacylglycerol O-acyltransferase activity"/>
    <property type="evidence" value="ECO:0007669"/>
    <property type="project" value="TreeGrafter"/>
</dbReference>